<evidence type="ECO:0000313" key="3">
    <source>
        <dbReference type="EMBL" id="GAM64633.1"/>
    </source>
</evidence>
<proteinExistence type="predicted"/>
<evidence type="ECO:0008006" key="5">
    <source>
        <dbReference type="Google" id="ProtNLM"/>
    </source>
</evidence>
<accession>A0A0B8PNA4</accession>
<protein>
    <recommendedName>
        <fullName evidence="5">Mannuronate-specific alginate lyase</fullName>
    </recommendedName>
</protein>
<dbReference type="Proteomes" id="UP000031670">
    <property type="component" value="Unassembled WGS sequence"/>
</dbReference>
<dbReference type="EMBL" id="BBSA01000014">
    <property type="protein sequence ID" value="GAM64633.1"/>
    <property type="molecule type" value="Genomic_DNA"/>
</dbReference>
<reference evidence="3 4" key="1">
    <citation type="submission" date="2015-01" db="EMBL/GenBank/DDBJ databases">
        <title>Vibrio sp. C5 JCM 19232 whole genome shotgun sequence.</title>
        <authorList>
            <person name="Sawabe T."/>
            <person name="Meirelles P."/>
            <person name="Feng G."/>
            <person name="Sayaka M."/>
            <person name="Hattori M."/>
            <person name="Ohkuma M."/>
        </authorList>
    </citation>
    <scope>NUCLEOTIDE SEQUENCE [LARGE SCALE GENOMIC DNA]</scope>
    <source>
        <strain evidence="3 4">JCM19232</strain>
    </source>
</reference>
<evidence type="ECO:0000256" key="2">
    <source>
        <dbReference type="SAM" id="SignalP"/>
    </source>
</evidence>
<feature type="region of interest" description="Disordered" evidence="1">
    <location>
        <begin position="21"/>
        <end position="43"/>
    </location>
</feature>
<evidence type="ECO:0000256" key="1">
    <source>
        <dbReference type="SAM" id="MobiDB-lite"/>
    </source>
</evidence>
<dbReference type="AlphaFoldDB" id="A0A0B8PNA4"/>
<feature type="signal peptide" evidence="2">
    <location>
        <begin position="1"/>
        <end position="22"/>
    </location>
</feature>
<feature type="chain" id="PRO_5002122603" description="Mannuronate-specific alginate lyase" evidence="2">
    <location>
        <begin position="23"/>
        <end position="331"/>
    </location>
</feature>
<sequence length="331" mass="36778">MYKSIVATALVLALAGCGGSGGSSSSGETNEPPPSQNLPVDDSGKYQVISSTSLDSQGVTSGNEAYDWIEDVFGRGSIEAPDLYSNNGPDGGPHIIGGTDEQVGNYFKFIIHFADGDRDKGRDDRQRNEIKVYDKSDDKLKGFLGKTFEYSWKFKVGDDLKVTKHFTHLFQLKPVKSDDAGDNINVSSPLLTITANVRSSKSGLEVRHTHYEDKSTGETENNTLAHTAYMDDVSWSNDIQGQWLEAFVRVDYSEQGNLYMAITPLGETEPMIEINESNLELWRSGLDGGEDNFVRPKWGIYRSLNAENELNQDQDEVYFADFKVKEVKKIQ</sequence>
<name>A0A0B8PNA4_9VIBR</name>
<reference evidence="3 4" key="2">
    <citation type="submission" date="2015-01" db="EMBL/GenBank/DDBJ databases">
        <authorList>
            <consortium name="NBRP consortium"/>
            <person name="Sawabe T."/>
            <person name="Meirelles P."/>
            <person name="Feng G."/>
            <person name="Sayaka M."/>
            <person name="Hattori M."/>
            <person name="Ohkuma M."/>
        </authorList>
    </citation>
    <scope>NUCLEOTIDE SEQUENCE [LARGE SCALE GENOMIC DNA]</scope>
    <source>
        <strain evidence="3 4">JCM19232</strain>
    </source>
</reference>
<organism evidence="3 4">
    <name type="scientific">Vibrio ishigakensis</name>
    <dbReference type="NCBI Taxonomy" id="1481914"/>
    <lineage>
        <taxon>Bacteria</taxon>
        <taxon>Pseudomonadati</taxon>
        <taxon>Pseudomonadota</taxon>
        <taxon>Gammaproteobacteria</taxon>
        <taxon>Vibrionales</taxon>
        <taxon>Vibrionaceae</taxon>
        <taxon>Vibrio</taxon>
    </lineage>
</organism>
<comment type="caution">
    <text evidence="3">The sequence shown here is derived from an EMBL/GenBank/DDBJ whole genome shotgun (WGS) entry which is preliminary data.</text>
</comment>
<evidence type="ECO:0000313" key="4">
    <source>
        <dbReference type="Proteomes" id="UP000031670"/>
    </source>
</evidence>
<dbReference type="Gene3D" id="2.60.120.200">
    <property type="match status" value="1"/>
</dbReference>
<dbReference type="PROSITE" id="PS51257">
    <property type="entry name" value="PROKAR_LIPOPROTEIN"/>
    <property type="match status" value="1"/>
</dbReference>
<gene>
    <name evidence="3" type="ORF">JCM19232_4325</name>
</gene>
<keyword evidence="2" id="KW-0732">Signal</keyword>